<name>A0ACC3Z6N4_COLTU</name>
<evidence type="ECO:0000313" key="1">
    <source>
        <dbReference type="EMBL" id="KAL0939734.1"/>
    </source>
</evidence>
<evidence type="ECO:0000313" key="2">
    <source>
        <dbReference type="Proteomes" id="UP000805649"/>
    </source>
</evidence>
<dbReference type="EMBL" id="VUJX02000003">
    <property type="protein sequence ID" value="KAL0939734.1"/>
    <property type="molecule type" value="Genomic_DNA"/>
</dbReference>
<dbReference type="Proteomes" id="UP000805649">
    <property type="component" value="Unassembled WGS sequence"/>
</dbReference>
<protein>
    <submittedName>
        <fullName evidence="1">FAD binding domain protein</fullName>
    </submittedName>
</protein>
<gene>
    <name evidence="1" type="ORF">CTRU02_206344</name>
</gene>
<reference evidence="1 2" key="1">
    <citation type="journal article" date="2020" name="Phytopathology">
        <title>Genome Sequence Resources of Colletotrichum truncatum, C. plurivorum, C. musicola, and C. sojae: Four Species Pathogenic to Soybean (Glycine max).</title>
        <authorList>
            <person name="Rogerio F."/>
            <person name="Boufleur T.R."/>
            <person name="Ciampi-Guillardi M."/>
            <person name="Sukno S.A."/>
            <person name="Thon M.R."/>
            <person name="Massola Junior N.S."/>
            <person name="Baroncelli R."/>
        </authorList>
    </citation>
    <scope>NUCLEOTIDE SEQUENCE [LARGE SCALE GENOMIC DNA]</scope>
    <source>
        <strain evidence="1 2">CMES1059</strain>
    </source>
</reference>
<comment type="caution">
    <text evidence="1">The sequence shown here is derived from an EMBL/GenBank/DDBJ whole genome shotgun (WGS) entry which is preliminary data.</text>
</comment>
<organism evidence="1 2">
    <name type="scientific">Colletotrichum truncatum</name>
    <name type="common">Anthracnose fungus</name>
    <name type="synonym">Colletotrichum capsici</name>
    <dbReference type="NCBI Taxonomy" id="5467"/>
    <lineage>
        <taxon>Eukaryota</taxon>
        <taxon>Fungi</taxon>
        <taxon>Dikarya</taxon>
        <taxon>Ascomycota</taxon>
        <taxon>Pezizomycotina</taxon>
        <taxon>Sordariomycetes</taxon>
        <taxon>Hypocreomycetidae</taxon>
        <taxon>Glomerellales</taxon>
        <taxon>Glomerellaceae</taxon>
        <taxon>Colletotrichum</taxon>
        <taxon>Colletotrichum truncatum species complex</taxon>
    </lineage>
</organism>
<accession>A0ACC3Z6N4</accession>
<sequence>MSFTLTFVSLLLMGHTALGDVCKCSSLDPCWPSASEWNDFNETISGRLIRTIPPASVCYPSEPNYDEQACNTVLSKWTTSVFHSSDPASVPSAWSNNSCNPIYPNGTSVAGDPDAGKKGCSLGALPPFVVNATEATHVNETLQFAKKRNLRISIKNTGHNGSGRNLGFSSLSIWTHNMKQTVFHQVFQPTSCSANMTWKDSQMAITIGAGIQDGEIYDFAKKNNVVAVGGTNADVGVVGWATGGGHGYLTGEYGMGADNILEASIVTPNGELIIANACQNEDIFWAIRGGGGGTFGVIINMTLKAYPIPKMTFMGFEIAAKNGTSTKSWWKFVAQLHGLLPALQDQGVKGYYTMGGPPSSQTIGVAGSLFLWNASNGTADKAVAPIRQLLSANNDTVTGSVSTMPVSNIYDLIGSVSAIENVGKSTAITAARLITRKVVMEEQEELARVLEEIGPLAVEPTDGVSNPSISGTMTISHEPIDNSLNPAWRDSVVHLIVSQSWKDSLPQSKVSEAVNNMTYKKLNALQRLDPSSGTYLNEFISITPTPVRSSAPSTTSSAPATTVTVSNGENVDVLPGVVVVGAGIGGFFTVNGVKTPIAAGAVAVAGSTAPQIPDNPNDPEDPSKEKSRDTDAETTPGPKSSGPVSSELPAASTTSEPISSSNPSKTSSSSAAPSGTSADYIIFAKEGTTKEDGDGFGNTLAGLVGADNVDIIHNDSGVAIVWRANLTPDQLAKVKADRVVAEARINDPLTRDDPDAAESQAPTASQQKRAEVTQSPVGNNDIFDLRTLSTPPKEKDILPNYRYDDFAGEGITIYVVDTGPFVLNHEEFESTDKQVTRRELNVARNKKFTIPDTQHGTCVASKAVGKTTGAAKRANLVGVRIDFTAFGLLRGLQSAFNEIKQKGLKGKAVVTTSILMRPPDTIYTASMRSVLKSFVNLDIPIVAAA</sequence>
<keyword evidence="2" id="KW-1185">Reference proteome</keyword>
<proteinExistence type="predicted"/>